<dbReference type="SUPFAM" id="SSF51735">
    <property type="entry name" value="NAD(P)-binding Rossmann-fold domains"/>
    <property type="match status" value="3"/>
</dbReference>
<dbReference type="InterPro" id="IPR036736">
    <property type="entry name" value="ACP-like_sf"/>
</dbReference>
<accession>A0AAE0LM33</accession>
<keyword evidence="15" id="KW-1185">Reference proteome</keyword>
<dbReference type="GO" id="GO:0031177">
    <property type="term" value="F:phosphopantetheine binding"/>
    <property type="evidence" value="ECO:0007669"/>
    <property type="project" value="InterPro"/>
</dbReference>
<feature type="active site" description="Proton acceptor; for dehydratase activity" evidence="9">
    <location>
        <position position="1007"/>
    </location>
</feature>
<feature type="domain" description="PKS/mFAS DH" evidence="13">
    <location>
        <begin position="974"/>
        <end position="1296"/>
    </location>
</feature>
<sequence>MAPQDQTQEPIAVIGMACRFPGGCDSPSKLWDLLRAPRDLTKRVPADRFDIAGFYHSNGSHHGATDAQKAYFLEEDVTQFDNGFFNIPAAEAEAMDPQQRLLMETVYDSLCASGQKLEDLRGSDTAAYVGLMCDDWAQVMARDWDQMPTYTATGISRAIVANRLSYFFDWHGPSMTIDTACSSSLVAVHQGVTALRNGECRVAVAAGVNLMLAPGMFIGESKLHMLSPTGTSKMWDAAADGYARGEGVASVVLKPLSAALRDGDHIDCIIRGTAVNQDGKTTGITVPSNQAQAALIREAYARSGLDINDIKDRPQFFHAHGTGTQAGDPQEAEAISQSFFGDGKVTDTLYVGSIKTIIGHTEGAAGLASLIGSALAMQKGIIPPNLHFENLSDRVAPYYTHLEVPTAPKPWPQLLAGQPRRVSVNSFGFGGTNAHAIIEYFEPESSPAPTTGNNPSLSTVGTPSFTPLILSAASPSALRATLSDLRVYLDTHPNTDIRSLAYTLQTRRSTLGYRKTIVASTIPEAITRIDALLNSSSDATSDLSTRHHDLTHPASILGIFTGQGAQWPRMGARLLESSPFASHRLAELQRALATLPAGDRPDWTLSAQLLADPQTSRVAEAAVSQPLCTAVQIVLVDMVRAAGLRFRAVVGHSSGEIAAAYAAGFLTAEDALRVAYYRGLHAALASGPPGDDEDGDGDGGDGAGCRGAMMAVGTSYEDALAFCRLDCFAGRIQVAARNSPTSITLSGDEEVIEEAVAIFKDEKKFARRLTVDTAYHSTHMLPCEAPYLAGLARAGYAVGDGDSTVSWFSSVIGGGGHVMTKEDVQDPQYWADNMTNPVLFAPAVSCAVDDAGPFDIAIELGPHPALKGPALDTIEALTGEKIPYTGVLRRAKDDIDELASALGYIWTQLGTSSVNFDAFENLVSGVALLPEQQRQHQQKRPLADLPGYPFDRPRSFLALSRFSGGHRHLHAPPHPLLGRRMVEVETADTVAWRNILRPSEISWIQGHGLQGQNVFPAMGFVSLAVEAVAVVAATAAGGDRQLGLVTLRDVAIGRALAFTDENIGVEINVNLRVTRSNNNGLAAHITCHSGLPLDASGTPLALNFSTAIEVDFHDAMPHTLPATRYYDEVNLVDTAPEMLYSQFANLGYNYSTPFTGVRSIQRKLGWATGEIEDEAGGAWEDQLLVHPGWLDSAVQTCFAAYTHPLDNRLHALLVPTEIRSIVINPFFFSHHRTATAAASAGPRPATRALQYQTTVRLVPDAPMVCDIDVFAGSSDDHAAASHAFVQFDTLKVTYLATPSPRDDTIMFSRFNYRPATLDAAEAVEQNKELVPREISELWRNLNRVGFFYLRRLYETLTPAERDAALPHYQCMLAYAGRLLDRVQRGECGAVPREALNDTPAFIRSLMGRYRGRSDAQITEAVGENIATEIRRDGNMLEHMMKDGLLDRFYADCAGVDTANRWIARVVGQLAHRYPRMNLFEVGAGTGSATRQILGELRGAFSSYTFSDIGAGFLSRAQDSFADNEYADRMSFATFDMERAPEEQGFVAGTYDVVIASNVLHATGDLDGVLTHVRRLLRPGGYLVALEIVSDHTLVINLVMGGMPGWWAGAMKDDARRDGPCLTLDKWDALTRRHGFGGVDSHVPVLNEEQWFSVFACQAVDDRVNSLREPLAVPGPTSTVLHGDGARELVIIGGRTPSVRQLADDIATVLGPHYRDISIIAHPEELNSRHQAKLEPGTAVLSLTELDEQLLETRTSAKLEALKTLFRNAGSILWVTRGARDERPFSSLTLGLSRVVRLEYPSINLQLLDFDGTTEMTSQSIAEALIRLELGGQYAKEGTVLWTVEPETHYENGRLLVPRLMPDIQANLRYNAYRRPVFDDFALGENTVALEPTPDGTAFELAAVSPLRISPTPPPTARGSVVLRVEQSLLQVVKVGDAGFLTLFVGTDVANGHENLVALADTAVESCTRVPVEWTARTLAASLLAAGAHLVAQSILAAAPRFGTVLVHEADEHLRNALERESQWEGMRVVYTTAAKTNTPKQQQQQQHGPYILVHDKMSLRQGRALLPRDVSFFVNLASTASPDSSDTTTDCSDLFGRILPPSIHKATAAEFVCVQPRLSPDADADQVGSRLKAAWQAVTRRQQRQHGATSESFVPLQDVTDTPVKLTKFTAVDWTASSSVRALVRPIDHGTIFRADGTYLLIGLAGDLGQSLCEWMVSRGARHVVIGSRRPKIDPRFIAALSTEYSDACRIQVLPIDVTSRDSLRAALDTMQAARMPPIIGVVNGAMVLEDKLFEDLDMDSLERSAPPKVDGSVLLDELFYDAPLDFFVLMTSTAQVVGNGGQSAYVMANQFMNALAAQRRDVRGVAGSNMAISFVYGRGYVEHNKKKGDSNYADFLLRLTYRGVSERDLHELFAETVLAGRPGSRAQGVAEVATGVSLFRDDPQTHIQLRTNPRFSHFMLHDAAAGAGAHGGHGGANKTERLRVRLAAIKSLDEARDVVRDAFVDRLRRILMAHNDTTVDPKASVIGQGVDSIMAVELRSWFLKELDIDMPVLKILGADTTVESLLGEILDRIPATILNLDSTASAPVVASAPIVASAPAVAPSSAVTPPPLIAPSSVGAASDVVSTNSNGTSNRQAGEAQDTPQESPPETWGGLDDGSAQKAAAMQIHPQEVMRALEKEREAARRRAIIETSTETKEPMTYGQKRFWFLHHYVDDHTAFNMAYQFRLEGRIQTRHLAEAVEAVAQRHEALRTRYFWGDEQDESGTHKTPMQGILSKGLLRLETGTIESEAQAAQELVAMRKHEWDLGDWGQVRVQLLSLSDTVHWLSMSGHHISLDGYSITILMADINQAYQAYRWGSSPPPPLAAEFQATAFGKQETLAYTSGKLQPAINHFRQTLAGVDLTRPIELLPFSRTQVRQPQDRYCPSSVARRRLQPDVAARLKQLARTHRATSFHGYLAALQALILRLLPSAAPTASSTGSTASKDEKNIVIGIADANRVGAQFLGSIGNFLNILPLVFGSSADSSNNKGQNNNNSETFGQAIEATRRKVHAALEHSQLPFEVLLDELAVPRSNTHPPLCQVIVDYKLVTREQAAMRWGGCAVSDHAWMLPDGSYDVAVEIVEYDETALVSVYMYGGLYTQEAAELFLSGFENVLGVVTGDGGGNVVVDELEKWDGEDVKVALERVVGPEMHLEWPDTVAHRIDQVIAQYPDNIAIKDGFGRCWTYAALNEQVDSIARVLCDLLPEKTRQGSVVGVFQTPAAGWMASLIAIMRVGAVYLPLDLKVSASRLDGYVKAAQPAVILTDDTMAGLTKDIGIEHPTALVNLSALPATAPGSNTERIKTTAQSQSPAYIIFTSGSTGTPKGVVVKHASFRAMAEGYIRQWDTAADLGANGVVLQQLPLTADGSLKQIASAFTTGGCLVIAPVHTRGDPVELTQLMAEEGVTCAITTSSEWSMWFRFASNGLRRCTALTSAWFGGEKAPQSLLDSFRALSQTLPKLRVFHTYGPTEATISAAKGEVLLRQDAEVTVPVPIRILPNYAIYIVDEDLRPVPLGVPGEIIIGGAGVGDNEYLGRPDVTADRFPADPFAPSDNKTASGWGRMYRTGDYGRLDSQGRLTVEGRIAGDAQVKIRGFRVELGEIEGVILKEAAGALASVVVTLRDGEGDHDGFLVAHVVMQETNSKTASTTVAGVLDQLRARLALSLPQYMIPAVLVPVDEIPLTAHGKVDRNAVRDLALPEALLSTGQQQAEGLLTAAEQRLADIWATLLPPYALAAEPLTRRTDFFRAGGNSLLLVKLQAAIKSTLGGEAPRLSKLMGAPELGSMAILLMPLLETSGGGAAGPDWDEETALDFDLADLVPQQQRHKDTGNGLRVLVTGATGLLGKNIMPLLVADARIAQVIVLARPDADRRDLTRLFPNLSDSNNKIRVIPTELPAIPTEAPELQSLDVILHVAADRNFWDGYAALKPVNVNAVKGLARLAAHTGSALHVLSSGAVADYEEDADHRQHEGKLGPRPDPALGYVASKWAAERYLANAARQAGLRITAHRPTALSPTAAPKETPEVEDIDRVGGNSGDDQLTEMENALARSILSTAPQLGVRPDFNHISGSLHVAPVDEVAAAVADAVARTGSGSDEYMDGQGSEVKAMRIVSHPATASVRTEALAAWVEKALEEDGNRGVRGLPSVPALQWVGMAKRAGVFKWFFTAQELVVTDDEGRRVVSKR</sequence>
<keyword evidence="6" id="KW-0677">Repeat</keyword>
<feature type="region of interest" description="N-terminal hotdog fold" evidence="9">
    <location>
        <begin position="974"/>
        <end position="1115"/>
    </location>
</feature>
<dbReference type="SMART" id="SM00825">
    <property type="entry name" value="PKS_KS"/>
    <property type="match status" value="1"/>
</dbReference>
<dbReference type="InterPro" id="IPR016036">
    <property type="entry name" value="Malonyl_transacylase_ACP-bd"/>
</dbReference>
<evidence type="ECO:0000256" key="7">
    <source>
        <dbReference type="ARBA" id="ARBA00023002"/>
    </source>
</evidence>
<feature type="domain" description="Ketosynthase family 3 (KS3)" evidence="12">
    <location>
        <begin position="8"/>
        <end position="440"/>
    </location>
</feature>
<dbReference type="InterPro" id="IPR001227">
    <property type="entry name" value="Ac_transferase_dom_sf"/>
</dbReference>
<dbReference type="SUPFAM" id="SSF52777">
    <property type="entry name" value="CoA-dependent acyltransferases"/>
    <property type="match status" value="2"/>
</dbReference>
<dbReference type="SUPFAM" id="SSF55048">
    <property type="entry name" value="Probable ACP-binding domain of malonyl-CoA ACP transacylase"/>
    <property type="match status" value="1"/>
</dbReference>
<dbReference type="Pfam" id="PF00109">
    <property type="entry name" value="ketoacyl-synt"/>
    <property type="match status" value="1"/>
</dbReference>
<dbReference type="GeneID" id="87838945"/>
<feature type="region of interest" description="C-terminal hotdog fold" evidence="9">
    <location>
        <begin position="1130"/>
        <end position="1296"/>
    </location>
</feature>
<dbReference type="FunFam" id="3.40.47.10:FF:000019">
    <property type="entry name" value="Polyketide synthase type I"/>
    <property type="match status" value="1"/>
</dbReference>
<dbReference type="SMART" id="SM00822">
    <property type="entry name" value="PKS_KR"/>
    <property type="match status" value="1"/>
</dbReference>
<dbReference type="InterPro" id="IPR000873">
    <property type="entry name" value="AMP-dep_synth/lig_dom"/>
</dbReference>
<dbReference type="InterPro" id="IPR013217">
    <property type="entry name" value="Methyltransf_12"/>
</dbReference>
<keyword evidence="3" id="KW-0436">Ligase</keyword>
<dbReference type="InterPro" id="IPR042099">
    <property type="entry name" value="ANL_N_sf"/>
</dbReference>
<dbReference type="Gene3D" id="3.40.50.720">
    <property type="entry name" value="NAD(P)-binding Rossmann-like Domain"/>
    <property type="match status" value="3"/>
</dbReference>
<dbReference type="Pfam" id="PF00501">
    <property type="entry name" value="AMP-binding"/>
    <property type="match status" value="1"/>
</dbReference>
<dbReference type="InterPro" id="IPR057326">
    <property type="entry name" value="KR_dom"/>
</dbReference>
<dbReference type="Pfam" id="PF07993">
    <property type="entry name" value="NAD_binding_4"/>
    <property type="match status" value="1"/>
</dbReference>
<dbReference type="CDD" id="cd02440">
    <property type="entry name" value="AdoMet_MTases"/>
    <property type="match status" value="1"/>
</dbReference>
<feature type="domain" description="Carrier" evidence="11">
    <location>
        <begin position="2494"/>
        <end position="2574"/>
    </location>
</feature>
<evidence type="ECO:0000256" key="6">
    <source>
        <dbReference type="ARBA" id="ARBA00022737"/>
    </source>
</evidence>
<evidence type="ECO:0000259" key="11">
    <source>
        <dbReference type="PROSITE" id="PS50075"/>
    </source>
</evidence>
<protein>
    <submittedName>
        <fullName evidence="14">BcPKS5, polyketide synthase</fullName>
    </submittedName>
</protein>
<evidence type="ECO:0000256" key="8">
    <source>
        <dbReference type="ARBA" id="ARBA00023268"/>
    </source>
</evidence>
<feature type="domain" description="Carrier" evidence="11">
    <location>
        <begin position="3751"/>
        <end position="3832"/>
    </location>
</feature>
<dbReference type="Proteomes" id="UP001278766">
    <property type="component" value="Unassembled WGS sequence"/>
</dbReference>
<dbReference type="InterPro" id="IPR020807">
    <property type="entry name" value="PKS_DH"/>
</dbReference>
<dbReference type="InterPro" id="IPR013120">
    <property type="entry name" value="FAR_NAD-bd"/>
</dbReference>
<dbReference type="InterPro" id="IPR020806">
    <property type="entry name" value="PKS_PP-bd"/>
</dbReference>
<dbReference type="SMART" id="SM00827">
    <property type="entry name" value="PKS_AT"/>
    <property type="match status" value="1"/>
</dbReference>
<dbReference type="Pfam" id="PF00668">
    <property type="entry name" value="Condensation"/>
    <property type="match status" value="1"/>
</dbReference>
<dbReference type="Pfam" id="PF08659">
    <property type="entry name" value="KR"/>
    <property type="match status" value="1"/>
</dbReference>
<dbReference type="Pfam" id="PF00550">
    <property type="entry name" value="PP-binding"/>
    <property type="match status" value="2"/>
</dbReference>
<dbReference type="GO" id="GO:0009403">
    <property type="term" value="P:toxin biosynthetic process"/>
    <property type="evidence" value="ECO:0007669"/>
    <property type="project" value="UniProtKB-ARBA"/>
</dbReference>
<dbReference type="InterPro" id="IPR020845">
    <property type="entry name" value="AMP-binding_CS"/>
</dbReference>
<evidence type="ECO:0000259" key="13">
    <source>
        <dbReference type="PROSITE" id="PS52019"/>
    </source>
</evidence>
<dbReference type="InterPro" id="IPR049900">
    <property type="entry name" value="PKS_mFAS_DH"/>
</dbReference>
<keyword evidence="2" id="KW-0597">Phosphoprotein</keyword>
<dbReference type="InterPro" id="IPR049551">
    <property type="entry name" value="PKS_DH_C"/>
</dbReference>
<dbReference type="Pfam" id="PF00698">
    <property type="entry name" value="Acyl_transf_1"/>
    <property type="match status" value="1"/>
</dbReference>
<feature type="region of interest" description="Disordered" evidence="10">
    <location>
        <begin position="4051"/>
        <end position="4075"/>
    </location>
</feature>
<comment type="caution">
    <text evidence="14">The sequence shown here is derived from an EMBL/GenBank/DDBJ whole genome shotgun (WGS) entry which is preliminary data.</text>
</comment>
<keyword evidence="8" id="KW-0511">Multifunctional enzyme</keyword>
<evidence type="ECO:0000256" key="2">
    <source>
        <dbReference type="ARBA" id="ARBA00022553"/>
    </source>
</evidence>
<proteinExistence type="predicted"/>
<dbReference type="InterPro" id="IPR042104">
    <property type="entry name" value="PKS_dehydratase_sf"/>
</dbReference>
<feature type="region of interest" description="Disordered" evidence="10">
    <location>
        <begin position="2624"/>
        <end position="2665"/>
    </location>
</feature>
<dbReference type="InterPro" id="IPR036291">
    <property type="entry name" value="NAD(P)-bd_dom_sf"/>
</dbReference>
<dbReference type="SMART" id="SM00823">
    <property type="entry name" value="PKS_PP"/>
    <property type="match status" value="1"/>
</dbReference>
<dbReference type="GO" id="GO:0032259">
    <property type="term" value="P:methylation"/>
    <property type="evidence" value="ECO:0007669"/>
    <property type="project" value="UniProtKB-KW"/>
</dbReference>
<dbReference type="Gene3D" id="3.30.70.3290">
    <property type="match status" value="1"/>
</dbReference>
<dbReference type="InterPro" id="IPR049552">
    <property type="entry name" value="PKS_DH_N"/>
</dbReference>
<reference evidence="14" key="2">
    <citation type="submission" date="2023-06" db="EMBL/GenBank/DDBJ databases">
        <authorList>
            <consortium name="Lawrence Berkeley National Laboratory"/>
            <person name="Haridas S."/>
            <person name="Hensen N."/>
            <person name="Bonometti L."/>
            <person name="Westerberg I."/>
            <person name="Brannstrom I.O."/>
            <person name="Guillou S."/>
            <person name="Cros-Aarteil S."/>
            <person name="Calhoun S."/>
            <person name="Kuo A."/>
            <person name="Mondo S."/>
            <person name="Pangilinan J."/>
            <person name="Riley R."/>
            <person name="Labutti K."/>
            <person name="Andreopoulos B."/>
            <person name="Lipzen A."/>
            <person name="Chen C."/>
            <person name="Yanf M."/>
            <person name="Daum C."/>
            <person name="Ng V."/>
            <person name="Clum A."/>
            <person name="Steindorff A."/>
            <person name="Ohm R."/>
            <person name="Martin F."/>
            <person name="Silar P."/>
            <person name="Natvig D."/>
            <person name="Lalanne C."/>
            <person name="Gautier V."/>
            <person name="Ament-Velasquez S.L."/>
            <person name="Kruys A."/>
            <person name="Hutchinson M.I."/>
            <person name="Powell A.J."/>
            <person name="Barry K."/>
            <person name="Miller A.N."/>
            <person name="Grigoriev I.V."/>
            <person name="Debuchy R."/>
            <person name="Gladieux P."/>
            <person name="Thoren M.H."/>
            <person name="Johannesson H."/>
        </authorList>
    </citation>
    <scope>NUCLEOTIDE SEQUENCE</scope>
    <source>
        <strain evidence="14">CBS 168.71</strain>
    </source>
</reference>
<dbReference type="GO" id="GO:0006633">
    <property type="term" value="P:fatty acid biosynthetic process"/>
    <property type="evidence" value="ECO:0007669"/>
    <property type="project" value="InterPro"/>
</dbReference>
<dbReference type="PROSITE" id="PS00606">
    <property type="entry name" value="KS3_1"/>
    <property type="match status" value="1"/>
</dbReference>
<dbReference type="Gene3D" id="3.10.129.110">
    <property type="entry name" value="Polyketide synthase dehydratase"/>
    <property type="match status" value="1"/>
</dbReference>
<dbReference type="PROSITE" id="PS50075">
    <property type="entry name" value="CARRIER"/>
    <property type="match status" value="2"/>
</dbReference>
<name>A0AAE0LM33_9PEZI</name>
<dbReference type="InterPro" id="IPR014031">
    <property type="entry name" value="Ketoacyl_synth_C"/>
</dbReference>
<dbReference type="Gene3D" id="3.40.50.150">
    <property type="entry name" value="Vaccinia Virus protein VP39"/>
    <property type="match status" value="1"/>
</dbReference>
<dbReference type="Pfam" id="PF22621">
    <property type="entry name" value="CurL-like_PKS_C"/>
    <property type="match status" value="1"/>
</dbReference>
<dbReference type="PROSITE" id="PS00455">
    <property type="entry name" value="AMP_BINDING"/>
    <property type="match status" value="1"/>
</dbReference>
<dbReference type="PANTHER" id="PTHR43775">
    <property type="entry name" value="FATTY ACID SYNTHASE"/>
    <property type="match status" value="1"/>
</dbReference>
<keyword evidence="5" id="KW-0808">Transferase</keyword>
<dbReference type="GO" id="GO:0004312">
    <property type="term" value="F:fatty acid synthase activity"/>
    <property type="evidence" value="ECO:0007669"/>
    <property type="project" value="TreeGrafter"/>
</dbReference>
<dbReference type="InterPro" id="IPR023213">
    <property type="entry name" value="CAT-like_dom_sf"/>
</dbReference>
<dbReference type="InterPro" id="IPR016035">
    <property type="entry name" value="Acyl_Trfase/lysoPLipase"/>
</dbReference>
<dbReference type="InterPro" id="IPR014043">
    <property type="entry name" value="Acyl_transferase_dom"/>
</dbReference>
<dbReference type="Pfam" id="PF02801">
    <property type="entry name" value="Ketoacyl-synt_C"/>
    <property type="match status" value="1"/>
</dbReference>
<evidence type="ECO:0000256" key="4">
    <source>
        <dbReference type="ARBA" id="ARBA00022603"/>
    </source>
</evidence>
<dbReference type="SUPFAM" id="SSF52151">
    <property type="entry name" value="FabD/lysophospholipase-like"/>
    <property type="match status" value="1"/>
</dbReference>
<evidence type="ECO:0000313" key="14">
    <source>
        <dbReference type="EMBL" id="KAK3290192.1"/>
    </source>
</evidence>
<dbReference type="Pfam" id="PF14765">
    <property type="entry name" value="PS-DH"/>
    <property type="match status" value="1"/>
</dbReference>
<evidence type="ECO:0000256" key="1">
    <source>
        <dbReference type="ARBA" id="ARBA00022450"/>
    </source>
</evidence>
<dbReference type="InterPro" id="IPR014030">
    <property type="entry name" value="Ketoacyl_synth_N"/>
</dbReference>
<organism evidence="14 15">
    <name type="scientific">Chaetomium fimeti</name>
    <dbReference type="NCBI Taxonomy" id="1854472"/>
    <lineage>
        <taxon>Eukaryota</taxon>
        <taxon>Fungi</taxon>
        <taxon>Dikarya</taxon>
        <taxon>Ascomycota</taxon>
        <taxon>Pezizomycotina</taxon>
        <taxon>Sordariomycetes</taxon>
        <taxon>Sordariomycetidae</taxon>
        <taxon>Sordariales</taxon>
        <taxon>Chaetomiaceae</taxon>
        <taxon>Chaetomium</taxon>
    </lineage>
</organism>
<dbReference type="Gene3D" id="3.40.50.12780">
    <property type="entry name" value="N-terminal domain of ligase-like"/>
    <property type="match status" value="1"/>
</dbReference>
<dbReference type="SUPFAM" id="SSF56801">
    <property type="entry name" value="Acetyl-CoA synthetase-like"/>
    <property type="match status" value="1"/>
</dbReference>
<dbReference type="Gene3D" id="3.30.300.30">
    <property type="match status" value="1"/>
</dbReference>
<dbReference type="RefSeq" id="XP_062653706.1">
    <property type="nucleotide sequence ID" value="XM_062801997.1"/>
</dbReference>
<dbReference type="CDD" id="cd19532">
    <property type="entry name" value="C_PKS-NRPS"/>
    <property type="match status" value="1"/>
</dbReference>
<dbReference type="InterPro" id="IPR001242">
    <property type="entry name" value="Condensation_dom"/>
</dbReference>
<dbReference type="Pfam" id="PF08242">
    <property type="entry name" value="Methyltransf_12"/>
    <property type="match status" value="1"/>
</dbReference>
<dbReference type="PROSITE" id="PS52019">
    <property type="entry name" value="PKS_MFAS_DH"/>
    <property type="match status" value="1"/>
</dbReference>
<gene>
    <name evidence="14" type="ORF">B0H64DRAFT_369028</name>
</gene>
<dbReference type="InterPro" id="IPR045851">
    <property type="entry name" value="AMP-bd_C_sf"/>
</dbReference>
<dbReference type="Gene3D" id="3.30.559.30">
    <property type="entry name" value="Nonribosomal peptide synthetase, condensation domain"/>
    <property type="match status" value="1"/>
</dbReference>
<dbReference type="GO" id="GO:0016874">
    <property type="term" value="F:ligase activity"/>
    <property type="evidence" value="ECO:0007669"/>
    <property type="project" value="UniProtKB-KW"/>
</dbReference>
<dbReference type="GO" id="GO:0008168">
    <property type="term" value="F:methyltransferase activity"/>
    <property type="evidence" value="ECO:0007669"/>
    <property type="project" value="UniProtKB-KW"/>
</dbReference>
<dbReference type="InterPro" id="IPR018201">
    <property type="entry name" value="Ketoacyl_synth_AS"/>
</dbReference>
<dbReference type="Gene3D" id="3.30.559.10">
    <property type="entry name" value="Chloramphenicol acetyltransferase-like domain"/>
    <property type="match status" value="1"/>
</dbReference>
<dbReference type="CDD" id="cd00833">
    <property type="entry name" value="PKS"/>
    <property type="match status" value="1"/>
</dbReference>
<dbReference type="SUPFAM" id="SSF53901">
    <property type="entry name" value="Thiolase-like"/>
    <property type="match status" value="1"/>
</dbReference>
<dbReference type="EMBL" id="JAUEPN010000015">
    <property type="protein sequence ID" value="KAK3290192.1"/>
    <property type="molecule type" value="Genomic_DNA"/>
</dbReference>
<evidence type="ECO:0000256" key="5">
    <source>
        <dbReference type="ARBA" id="ARBA00022679"/>
    </source>
</evidence>
<dbReference type="Gene3D" id="3.40.47.10">
    <property type="match status" value="1"/>
</dbReference>
<dbReference type="Gene3D" id="1.10.1200.10">
    <property type="entry name" value="ACP-like"/>
    <property type="match status" value="1"/>
</dbReference>
<dbReference type="InterPro" id="IPR013968">
    <property type="entry name" value="PKS_KR"/>
</dbReference>
<dbReference type="GO" id="GO:0004315">
    <property type="term" value="F:3-oxoacyl-[acyl-carrier-protein] synthase activity"/>
    <property type="evidence" value="ECO:0007669"/>
    <property type="project" value="InterPro"/>
</dbReference>
<dbReference type="SUPFAM" id="SSF53335">
    <property type="entry name" value="S-adenosyl-L-methionine-dependent methyltransferases"/>
    <property type="match status" value="1"/>
</dbReference>
<dbReference type="InterPro" id="IPR050091">
    <property type="entry name" value="PKS_NRPS_Biosynth_Enz"/>
</dbReference>
<dbReference type="Gene3D" id="3.40.366.10">
    <property type="entry name" value="Malonyl-Coenzyme A Acyl Carrier Protein, domain 2"/>
    <property type="match status" value="1"/>
</dbReference>
<keyword evidence="4" id="KW-0489">Methyltransferase</keyword>
<dbReference type="GO" id="GO:0016491">
    <property type="term" value="F:oxidoreductase activity"/>
    <property type="evidence" value="ECO:0007669"/>
    <property type="project" value="UniProtKB-KW"/>
</dbReference>
<dbReference type="SUPFAM" id="SSF47336">
    <property type="entry name" value="ACP-like"/>
    <property type="match status" value="2"/>
</dbReference>
<keyword evidence="1" id="KW-0596">Phosphopantetheine</keyword>
<feature type="compositionally biased region" description="Polar residues" evidence="10">
    <location>
        <begin position="2625"/>
        <end position="2637"/>
    </location>
</feature>
<dbReference type="InterPro" id="IPR016039">
    <property type="entry name" value="Thiolase-like"/>
</dbReference>
<dbReference type="PROSITE" id="PS52004">
    <property type="entry name" value="KS3_2"/>
    <property type="match status" value="1"/>
</dbReference>
<evidence type="ECO:0000256" key="10">
    <source>
        <dbReference type="SAM" id="MobiDB-lite"/>
    </source>
</evidence>
<keyword evidence="7" id="KW-0560">Oxidoreductase</keyword>
<dbReference type="SMART" id="SM00826">
    <property type="entry name" value="PKS_DH"/>
    <property type="match status" value="1"/>
</dbReference>
<dbReference type="InterPro" id="IPR020841">
    <property type="entry name" value="PKS_Beta-ketoAc_synthase_dom"/>
</dbReference>
<reference evidence="14" key="1">
    <citation type="journal article" date="2023" name="Mol. Phylogenet. Evol.">
        <title>Genome-scale phylogeny and comparative genomics of the fungal order Sordariales.</title>
        <authorList>
            <person name="Hensen N."/>
            <person name="Bonometti L."/>
            <person name="Westerberg I."/>
            <person name="Brannstrom I.O."/>
            <person name="Guillou S."/>
            <person name="Cros-Aarteil S."/>
            <person name="Calhoun S."/>
            <person name="Haridas S."/>
            <person name="Kuo A."/>
            <person name="Mondo S."/>
            <person name="Pangilinan J."/>
            <person name="Riley R."/>
            <person name="LaButti K."/>
            <person name="Andreopoulos B."/>
            <person name="Lipzen A."/>
            <person name="Chen C."/>
            <person name="Yan M."/>
            <person name="Daum C."/>
            <person name="Ng V."/>
            <person name="Clum A."/>
            <person name="Steindorff A."/>
            <person name="Ohm R.A."/>
            <person name="Martin F."/>
            <person name="Silar P."/>
            <person name="Natvig D.O."/>
            <person name="Lalanne C."/>
            <person name="Gautier V."/>
            <person name="Ament-Velasquez S.L."/>
            <person name="Kruys A."/>
            <person name="Hutchinson M.I."/>
            <person name="Powell A.J."/>
            <person name="Barry K."/>
            <person name="Miller A.N."/>
            <person name="Grigoriev I.V."/>
            <person name="Debuchy R."/>
            <person name="Gladieux P."/>
            <person name="Hiltunen Thoren M."/>
            <person name="Johannesson H."/>
        </authorList>
    </citation>
    <scope>NUCLEOTIDE SEQUENCE</scope>
    <source>
        <strain evidence="14">CBS 168.71</strain>
    </source>
</reference>
<evidence type="ECO:0000313" key="15">
    <source>
        <dbReference type="Proteomes" id="UP001278766"/>
    </source>
</evidence>
<evidence type="ECO:0000256" key="3">
    <source>
        <dbReference type="ARBA" id="ARBA00022598"/>
    </source>
</evidence>
<dbReference type="InterPro" id="IPR009081">
    <property type="entry name" value="PP-bd_ACP"/>
</dbReference>
<evidence type="ECO:0000256" key="9">
    <source>
        <dbReference type="PROSITE-ProRule" id="PRU01363"/>
    </source>
</evidence>
<dbReference type="InterPro" id="IPR029063">
    <property type="entry name" value="SAM-dependent_MTases_sf"/>
</dbReference>
<dbReference type="PANTHER" id="PTHR43775:SF20">
    <property type="entry name" value="HYBRID PKS-NRPS SYNTHETASE APDA"/>
    <property type="match status" value="1"/>
</dbReference>
<dbReference type="Pfam" id="PF21089">
    <property type="entry name" value="PKS_DH_N"/>
    <property type="match status" value="1"/>
</dbReference>
<evidence type="ECO:0000259" key="12">
    <source>
        <dbReference type="PROSITE" id="PS52004"/>
    </source>
</evidence>
<dbReference type="CDD" id="cd05930">
    <property type="entry name" value="A_NRPS"/>
    <property type="match status" value="1"/>
</dbReference>
<feature type="active site" description="Proton donor; for dehydratase activity" evidence="9">
    <location>
        <position position="1191"/>
    </location>
</feature>